<sequence length="236" mass="25489">MKLEAIAYTLSDAKLALSAGADRIEVISAPSEGGLTPSLGFVEELREQTSKDIRIMIRPHSRHFIYDADDASVLIRDAELLRNRAIDGLVFGALTPEGLVDESLLVKILEASGGLPITFHRAFDEIKDQEHALRTLSQYSEVTHILTSGGQSSALKAIDQIKKLQELATTLGTISILAGAGLTVEALPEFIRQTGVDEVHLGSGIRSASNILNPIDSRLVSAARLILNEEELARLT</sequence>
<dbReference type="HAMAP" id="MF_00795">
    <property type="entry name" value="CutC"/>
    <property type="match status" value="1"/>
</dbReference>
<dbReference type="InterPro" id="IPR005627">
    <property type="entry name" value="CutC-like"/>
</dbReference>
<comment type="caution">
    <text evidence="2">Once thought to be involved in copper homeostasis, experiments in E.coli have shown this is not the case.</text>
</comment>
<evidence type="ECO:0000313" key="3">
    <source>
        <dbReference type="EMBL" id="MBP2001813.1"/>
    </source>
</evidence>
<dbReference type="InterPro" id="IPR036822">
    <property type="entry name" value="CutC-like_dom_sf"/>
</dbReference>
<keyword evidence="4" id="KW-1185">Reference proteome</keyword>
<dbReference type="SUPFAM" id="SSF110395">
    <property type="entry name" value="CutC-like"/>
    <property type="match status" value="1"/>
</dbReference>
<protein>
    <recommendedName>
        <fullName evidence="2">PF03932 family protein CutC</fullName>
    </recommendedName>
</protein>
<organism evidence="3 4">
    <name type="scientific">Paenibacillus shirakamiensis</name>
    <dbReference type="NCBI Taxonomy" id="1265935"/>
    <lineage>
        <taxon>Bacteria</taxon>
        <taxon>Bacillati</taxon>
        <taxon>Bacillota</taxon>
        <taxon>Bacilli</taxon>
        <taxon>Bacillales</taxon>
        <taxon>Paenibacillaceae</taxon>
        <taxon>Paenibacillus</taxon>
    </lineage>
</organism>
<dbReference type="PANTHER" id="PTHR12598">
    <property type="entry name" value="COPPER HOMEOSTASIS PROTEIN CUTC"/>
    <property type="match status" value="1"/>
</dbReference>
<comment type="similarity">
    <text evidence="1 2">Belongs to the CutC family.</text>
</comment>
<dbReference type="Proteomes" id="UP001519288">
    <property type="component" value="Unassembled WGS sequence"/>
</dbReference>
<dbReference type="EMBL" id="JAGGLD010000005">
    <property type="protein sequence ID" value="MBP2001813.1"/>
    <property type="molecule type" value="Genomic_DNA"/>
</dbReference>
<evidence type="ECO:0000256" key="2">
    <source>
        <dbReference type="HAMAP-Rule" id="MF_00795"/>
    </source>
</evidence>
<dbReference type="PANTHER" id="PTHR12598:SF0">
    <property type="entry name" value="COPPER HOMEOSTASIS PROTEIN CUTC HOMOLOG"/>
    <property type="match status" value="1"/>
</dbReference>
<accession>A0ABS4JJF0</accession>
<name>A0ABS4JJF0_9BACL</name>
<gene>
    <name evidence="2" type="primary">cutC</name>
    <name evidence="3" type="ORF">J2Z69_002869</name>
</gene>
<reference evidence="3 4" key="1">
    <citation type="submission" date="2021-03" db="EMBL/GenBank/DDBJ databases">
        <title>Genomic Encyclopedia of Type Strains, Phase IV (KMG-IV): sequencing the most valuable type-strain genomes for metagenomic binning, comparative biology and taxonomic classification.</title>
        <authorList>
            <person name="Goeker M."/>
        </authorList>
    </citation>
    <scope>NUCLEOTIDE SEQUENCE [LARGE SCALE GENOMIC DNA]</scope>
    <source>
        <strain evidence="3 4">DSM 26806</strain>
    </source>
</reference>
<evidence type="ECO:0000313" key="4">
    <source>
        <dbReference type="Proteomes" id="UP001519288"/>
    </source>
</evidence>
<proteinExistence type="inferred from homology"/>
<keyword evidence="2" id="KW-0963">Cytoplasm</keyword>
<comment type="caution">
    <text evidence="3">The sequence shown here is derived from an EMBL/GenBank/DDBJ whole genome shotgun (WGS) entry which is preliminary data.</text>
</comment>
<comment type="subcellular location">
    <subcellularLocation>
        <location evidence="2">Cytoplasm</location>
    </subcellularLocation>
</comment>
<dbReference type="Pfam" id="PF03932">
    <property type="entry name" value="CutC"/>
    <property type="match status" value="1"/>
</dbReference>
<evidence type="ECO:0000256" key="1">
    <source>
        <dbReference type="ARBA" id="ARBA00007768"/>
    </source>
</evidence>
<dbReference type="Gene3D" id="3.20.20.380">
    <property type="entry name" value="Copper homeostasis (CutC) domain"/>
    <property type="match status" value="1"/>
</dbReference>
<dbReference type="RefSeq" id="WP_209863831.1">
    <property type="nucleotide sequence ID" value="NZ_JAGGLD010000005.1"/>
</dbReference>